<feature type="compositionally biased region" description="Low complexity" evidence="4">
    <location>
        <begin position="723"/>
        <end position="733"/>
    </location>
</feature>
<dbReference type="Pfam" id="PF22916">
    <property type="entry name" value="UTP25_NTPase-like"/>
    <property type="match status" value="1"/>
</dbReference>
<dbReference type="EMBL" id="NWUJ01000004">
    <property type="protein sequence ID" value="PFH35745.1"/>
    <property type="molecule type" value="Genomic_DNA"/>
</dbReference>
<keyword evidence="3" id="KW-0539">Nucleus</keyword>
<organism evidence="7 8">
    <name type="scientific">Besnoitia besnoiti</name>
    <name type="common">Apicomplexan protozoan</name>
    <dbReference type="NCBI Taxonomy" id="94643"/>
    <lineage>
        <taxon>Eukaryota</taxon>
        <taxon>Sar</taxon>
        <taxon>Alveolata</taxon>
        <taxon>Apicomplexa</taxon>
        <taxon>Conoidasida</taxon>
        <taxon>Coccidia</taxon>
        <taxon>Eucoccidiorida</taxon>
        <taxon>Eimeriorina</taxon>
        <taxon>Sarcocystidae</taxon>
        <taxon>Besnoitia</taxon>
    </lineage>
</organism>
<evidence type="ECO:0000256" key="4">
    <source>
        <dbReference type="SAM" id="MobiDB-lite"/>
    </source>
</evidence>
<dbReference type="GO" id="GO:0034511">
    <property type="term" value="F:U3 snoRNA binding"/>
    <property type="evidence" value="ECO:0007669"/>
    <property type="project" value="InterPro"/>
</dbReference>
<dbReference type="Pfam" id="PF06862">
    <property type="entry name" value="Utp25_C"/>
    <property type="match status" value="1"/>
</dbReference>
<feature type="region of interest" description="Disordered" evidence="4">
    <location>
        <begin position="1"/>
        <end position="30"/>
    </location>
</feature>
<dbReference type="Proteomes" id="UP000224006">
    <property type="component" value="Chromosome IV"/>
</dbReference>
<feature type="compositionally biased region" description="Basic and acidic residues" evidence="4">
    <location>
        <begin position="656"/>
        <end position="675"/>
    </location>
</feature>
<feature type="compositionally biased region" description="Basic residues" evidence="4">
    <location>
        <begin position="52"/>
        <end position="65"/>
    </location>
</feature>
<dbReference type="OrthoDB" id="10264378at2759"/>
<dbReference type="InterPro" id="IPR010678">
    <property type="entry name" value="UTP25"/>
</dbReference>
<dbReference type="GO" id="GO:0032040">
    <property type="term" value="C:small-subunit processome"/>
    <property type="evidence" value="ECO:0007669"/>
    <property type="project" value="TreeGrafter"/>
</dbReference>
<accession>A0A2A9MCN2</accession>
<dbReference type="SUPFAM" id="SSF52540">
    <property type="entry name" value="P-loop containing nucleoside triphosphate hydrolases"/>
    <property type="match status" value="1"/>
</dbReference>
<dbReference type="STRING" id="94643.A0A2A9MCN2"/>
<dbReference type="InterPro" id="IPR053940">
    <property type="entry name" value="UTP25_NTPase-like"/>
</dbReference>
<proteinExistence type="inferred from homology"/>
<sequence length="1321" mass="145233">MGRASRFGGGNRRKSAGKAKKKGKKQGRKLDAEDLYYARLAEEAHVEEERKAKKKAEKAAKKKAKRGGEARGDEDLAEDFVFPQFEDRSGVEKKKGQGYFRQLNEDGRKKKTNSFSRLLNAFKSPALPRPGGKTNQTASAAANKKSDFESNHEETYEEEEGAEEGEGENEVANEEEGEENEQEEVEEEEEEGDEGEEAGEEEEEEGDEGEEAGEEEEEEGEEGEEAAEESDEGEEEGDGEEGEGEEGEDEEEAAQSIAETLARGDHAESSDEDEEFALDSVSPVATSSARLLGDAYYQAHYLPAPGQSLPFAPFDFFWTFEEAVASDASVMSRLSVQQRARVEEQKKNTPVELLHLQSSAFLMQQEAAKDRDASKCKQKECAAPSAAALLLGDEENEKEDEDDDDEEDVGGGAEGEQKGSGVVTREALVERQKSKRSRGRLGKLFVQPQGFAPYSAALPSNAAQAPASCADDAAVARGRGEKEGTSRAETRAAPLEHEAIAPRVSASSASSSLRAPSSYFEYVLSTAVPAAPFDAAVSSVYGLPSSLLTSLRRVLASPRFASHAGDLPVAFRSFKTRSLFHYLSSYLDISCAHQTDASSPSLRLLYSLHAVAHIWKARYRVSVHSNLIKRVANKSPEERRKILARLQEQQARMRKHGLESAQRGESESETERAEIGNENGNETAAGRGATAGEEAGAQPDGAVTPEQAEAVERQDATKEEAEALQPSEAAAAELPGNTGIGLGGEALLERKRMSSDGSEDAATAEDGKRRKLTSNAEQPAAAPGGETRTLGNEGPEDWLEDQVRDGGYTRPRILFLLPFRSAAKEVVDNIIALMPGIQQVLNRRRYEEEFGISREEEIEQDKNFATGNKPEDFVSLFRGNDNDRFRLGIRIAQKSIVLYSPFYASDILVASPLGLRMIVGVTGEEKREFDFLSSLELVVVDRADVISMQNWAFLKDCLAAINLPPVSYTSFDIRRLRPSLMAGVGASDRQTLVFSHGRDAKIQGLFKQFCSNRRGVLHLFDPSQAVYAASVLPCVACEDAEKKRAKKHKLKKLGGAVVRVSRSATSWENWLRCEEENEAQRVGECGLGGDKDDTSGWKEPRRAAAMLKSVVTRAGMTGAQQFFCKVSCSQFAKASGCILKHFTTRVLPSLQGEFNRALIVLPSYLDYCRLWRSLKDQNVEFVSCHEYTSNQNITRARQRFHRGEVPILVTTVRFLFYRRYRLQGADRILFLGPPSSPEVYIHLLLHSLPDQEGAKKQVASGIGVYGKTRDFVEEEAAQFSKSGAAMCFFTQYHCYAMERLLGVQKAFSVLQIPAGKVVAVK</sequence>
<feature type="compositionally biased region" description="Low complexity" evidence="4">
    <location>
        <begin position="676"/>
        <end position="697"/>
    </location>
</feature>
<dbReference type="PANTHER" id="PTHR12933:SF0">
    <property type="entry name" value="U3 SMALL NUCLEOLAR RNA-ASSOCIATED PROTEIN 25 HOMOLOG"/>
    <property type="match status" value="1"/>
</dbReference>
<feature type="compositionally biased region" description="Acidic residues" evidence="4">
    <location>
        <begin position="392"/>
        <end position="409"/>
    </location>
</feature>
<comment type="subcellular location">
    <subcellularLocation>
        <location evidence="1">Nucleus</location>
        <location evidence="1">Nucleolus</location>
    </subcellularLocation>
</comment>
<name>A0A2A9MCN2_BESBE</name>
<feature type="compositionally biased region" description="Acidic residues" evidence="4">
    <location>
        <begin position="155"/>
        <end position="253"/>
    </location>
</feature>
<evidence type="ECO:0000256" key="1">
    <source>
        <dbReference type="ARBA" id="ARBA00004604"/>
    </source>
</evidence>
<evidence type="ECO:0008006" key="9">
    <source>
        <dbReference type="Google" id="ProtNLM"/>
    </source>
</evidence>
<feature type="compositionally biased region" description="Basic and acidic residues" evidence="4">
    <location>
        <begin position="710"/>
        <end position="721"/>
    </location>
</feature>
<feature type="region of interest" description="Disordered" evidence="4">
    <location>
        <begin position="649"/>
        <end position="803"/>
    </location>
</feature>
<evidence type="ECO:0000259" key="6">
    <source>
        <dbReference type="Pfam" id="PF22916"/>
    </source>
</evidence>
<feature type="compositionally biased region" description="Basic residues" evidence="4">
    <location>
        <begin position="11"/>
        <end position="27"/>
    </location>
</feature>
<protein>
    <recommendedName>
        <fullName evidence="9">Digestive organ expansion factor-like protein</fullName>
    </recommendedName>
</protein>
<keyword evidence="8" id="KW-1185">Reference proteome</keyword>
<feature type="domain" description="UTP25 NTP hydrolase-like" evidence="6">
    <location>
        <begin position="796"/>
        <end position="1016"/>
    </location>
</feature>
<feature type="domain" description="UTP25 C-terminal" evidence="5">
    <location>
        <begin position="1119"/>
        <end position="1310"/>
    </location>
</feature>
<feature type="region of interest" description="Disordered" evidence="4">
    <location>
        <begin position="387"/>
        <end position="435"/>
    </location>
</feature>
<comment type="caution">
    <text evidence="7">The sequence shown here is derived from an EMBL/GenBank/DDBJ whole genome shotgun (WGS) entry which is preliminary data.</text>
</comment>
<evidence type="ECO:0000259" key="5">
    <source>
        <dbReference type="Pfam" id="PF06862"/>
    </source>
</evidence>
<evidence type="ECO:0000313" key="7">
    <source>
        <dbReference type="EMBL" id="PFH35745.1"/>
    </source>
</evidence>
<dbReference type="GO" id="GO:0000462">
    <property type="term" value="P:maturation of SSU-rRNA from tricistronic rRNA transcript (SSU-rRNA, 5.8S rRNA, LSU-rRNA)"/>
    <property type="evidence" value="ECO:0007669"/>
    <property type="project" value="TreeGrafter"/>
</dbReference>
<evidence type="ECO:0000313" key="8">
    <source>
        <dbReference type="Proteomes" id="UP000224006"/>
    </source>
</evidence>
<evidence type="ECO:0000256" key="3">
    <source>
        <dbReference type="ARBA" id="ARBA00023242"/>
    </source>
</evidence>
<dbReference type="GO" id="GO:0019843">
    <property type="term" value="F:rRNA binding"/>
    <property type="evidence" value="ECO:0007669"/>
    <property type="project" value="TreeGrafter"/>
</dbReference>
<feature type="region of interest" description="Disordered" evidence="4">
    <location>
        <begin position="45"/>
        <end position="285"/>
    </location>
</feature>
<dbReference type="KEGG" id="bbes:BESB_053960"/>
<dbReference type="InterPro" id="IPR053939">
    <property type="entry name" value="UTP25_C"/>
</dbReference>
<comment type="similarity">
    <text evidence="2">Belongs to the UTP25 family.</text>
</comment>
<gene>
    <name evidence="7" type="ORF">BESB_053960</name>
</gene>
<feature type="compositionally biased region" description="Basic and acidic residues" evidence="4">
    <location>
        <begin position="144"/>
        <end position="154"/>
    </location>
</feature>
<dbReference type="VEuPathDB" id="ToxoDB:BESB_053960"/>
<reference evidence="7 8" key="1">
    <citation type="submission" date="2017-09" db="EMBL/GenBank/DDBJ databases">
        <title>Genome sequencing of Besnoitia besnoiti strain Bb-Ger1.</title>
        <authorList>
            <person name="Schares G."/>
            <person name="Venepally P."/>
            <person name="Lorenzi H.A."/>
        </authorList>
    </citation>
    <scope>NUCLEOTIDE SEQUENCE [LARGE SCALE GENOMIC DNA]</scope>
    <source>
        <strain evidence="7 8">Bb-Ger1</strain>
    </source>
</reference>
<dbReference type="PANTHER" id="PTHR12933">
    <property type="entry name" value="ORF PROTEIN-RELATED"/>
    <property type="match status" value="1"/>
</dbReference>
<evidence type="ECO:0000256" key="2">
    <source>
        <dbReference type="ARBA" id="ARBA00009223"/>
    </source>
</evidence>
<dbReference type="RefSeq" id="XP_029219754.1">
    <property type="nucleotide sequence ID" value="XM_029363831.1"/>
</dbReference>
<dbReference type="GeneID" id="40310325"/>
<dbReference type="InterPro" id="IPR027417">
    <property type="entry name" value="P-loop_NTPase"/>
</dbReference>
<feature type="compositionally biased region" description="Basic and acidic residues" evidence="4">
    <location>
        <begin position="85"/>
        <end position="95"/>
    </location>
</feature>